<dbReference type="SUPFAM" id="SSF52743">
    <property type="entry name" value="Subtilisin-like"/>
    <property type="match status" value="1"/>
</dbReference>
<gene>
    <name evidence="2" type="ORF">OHJ16_15225</name>
</gene>
<keyword evidence="3" id="KW-1185">Reference proteome</keyword>
<proteinExistence type="predicted"/>
<name>A0ABT4ICA0_9ACTO</name>
<feature type="domain" description="Peptidase S8/S53" evidence="1">
    <location>
        <begin position="8"/>
        <end position="142"/>
    </location>
</feature>
<comment type="caution">
    <text evidence="2">The sequence shown here is derived from an EMBL/GenBank/DDBJ whole genome shotgun (WGS) entry which is preliminary data.</text>
</comment>
<accession>A0ABT4ICA0</accession>
<dbReference type="EMBL" id="JAPTMY010000050">
    <property type="protein sequence ID" value="MCZ0859387.1"/>
    <property type="molecule type" value="Genomic_DNA"/>
</dbReference>
<dbReference type="InterPro" id="IPR000209">
    <property type="entry name" value="Peptidase_S8/S53_dom"/>
</dbReference>
<sequence length="181" mass="19096">MGYEPIAPAGDLAPTSRTSASFAHTGWPFKSDAVADGGNLLRSPDGGTVDRSDHLTVLTTRFQHLDAGSFLTGGFDTSAAAATFAAAAASVQAVYPALRPETVRGLVVHSARWTDAMHAHQSSGKNPPKGELQVLRRRYGMGVPDLERALRSASDALTLVCERRAAPVQARTSAECRPCLP</sequence>
<protein>
    <submittedName>
        <fullName evidence="2">S8 family serine peptidase</fullName>
    </submittedName>
</protein>
<organism evidence="2 3">
    <name type="scientific">Actinomyces israelii</name>
    <dbReference type="NCBI Taxonomy" id="1659"/>
    <lineage>
        <taxon>Bacteria</taxon>
        <taxon>Bacillati</taxon>
        <taxon>Actinomycetota</taxon>
        <taxon>Actinomycetes</taxon>
        <taxon>Actinomycetales</taxon>
        <taxon>Actinomycetaceae</taxon>
        <taxon>Actinomyces</taxon>
    </lineage>
</organism>
<reference evidence="2" key="1">
    <citation type="submission" date="2022-10" db="EMBL/GenBank/DDBJ databases">
        <title>Genome sequence of Actinomyces israelii ATCC 10048.</title>
        <authorList>
            <person name="Watt R.M."/>
            <person name="Tong W.M."/>
        </authorList>
    </citation>
    <scope>NUCLEOTIDE SEQUENCE</scope>
    <source>
        <strain evidence="2">ATCC 10048</strain>
    </source>
</reference>
<dbReference type="InterPro" id="IPR036852">
    <property type="entry name" value="Peptidase_S8/S53_dom_sf"/>
</dbReference>
<evidence type="ECO:0000313" key="3">
    <source>
        <dbReference type="Proteomes" id="UP001072034"/>
    </source>
</evidence>
<dbReference type="RefSeq" id="WP_268918604.1">
    <property type="nucleotide sequence ID" value="NZ_JAPTMY010000050.1"/>
</dbReference>
<evidence type="ECO:0000313" key="2">
    <source>
        <dbReference type="EMBL" id="MCZ0859387.1"/>
    </source>
</evidence>
<dbReference type="Proteomes" id="UP001072034">
    <property type="component" value="Unassembled WGS sequence"/>
</dbReference>
<dbReference type="Gene3D" id="3.40.50.200">
    <property type="entry name" value="Peptidase S8/S53 domain"/>
    <property type="match status" value="1"/>
</dbReference>
<dbReference type="Pfam" id="PF00082">
    <property type="entry name" value="Peptidase_S8"/>
    <property type="match status" value="1"/>
</dbReference>
<evidence type="ECO:0000259" key="1">
    <source>
        <dbReference type="Pfam" id="PF00082"/>
    </source>
</evidence>